<protein>
    <submittedName>
        <fullName evidence="1">Uncharacterized protein</fullName>
    </submittedName>
</protein>
<organism evidence="1 2">
    <name type="scientific">Favolaschia claudopus</name>
    <dbReference type="NCBI Taxonomy" id="2862362"/>
    <lineage>
        <taxon>Eukaryota</taxon>
        <taxon>Fungi</taxon>
        <taxon>Dikarya</taxon>
        <taxon>Basidiomycota</taxon>
        <taxon>Agaricomycotina</taxon>
        <taxon>Agaricomycetes</taxon>
        <taxon>Agaricomycetidae</taxon>
        <taxon>Agaricales</taxon>
        <taxon>Marasmiineae</taxon>
        <taxon>Mycenaceae</taxon>
        <taxon>Favolaschia</taxon>
    </lineage>
</organism>
<comment type="caution">
    <text evidence="1">The sequence shown here is derived from an EMBL/GenBank/DDBJ whole genome shotgun (WGS) entry which is preliminary data.</text>
</comment>
<name>A0AAV9Z449_9AGAR</name>
<keyword evidence="2" id="KW-1185">Reference proteome</keyword>
<proteinExistence type="predicted"/>
<evidence type="ECO:0000313" key="1">
    <source>
        <dbReference type="EMBL" id="KAK6969535.1"/>
    </source>
</evidence>
<sequence length="93" mass="10704">MTLSLLHHRPVYTADDAVSRPHRLRTQYSLPSPPTIVRWVLAPLRRLHRCLRCRHRHVHTDGKAHGLSLPSPSHVAFSSSFNPRSFPFPFPKP</sequence>
<gene>
    <name evidence="1" type="ORF">R3P38DRAFT_3298253</name>
</gene>
<reference evidence="1 2" key="1">
    <citation type="journal article" date="2024" name="J Genomics">
        <title>Draft genome sequencing and assembly of Favolaschia claudopus CIRM-BRFM 2984 isolated from oak limbs.</title>
        <authorList>
            <person name="Navarro D."/>
            <person name="Drula E."/>
            <person name="Chaduli D."/>
            <person name="Cazenave R."/>
            <person name="Ahrendt S."/>
            <person name="Wang J."/>
            <person name="Lipzen A."/>
            <person name="Daum C."/>
            <person name="Barry K."/>
            <person name="Grigoriev I.V."/>
            <person name="Favel A."/>
            <person name="Rosso M.N."/>
            <person name="Martin F."/>
        </authorList>
    </citation>
    <scope>NUCLEOTIDE SEQUENCE [LARGE SCALE GENOMIC DNA]</scope>
    <source>
        <strain evidence="1 2">CIRM-BRFM 2984</strain>
    </source>
</reference>
<dbReference type="EMBL" id="JAWWNJ010000221">
    <property type="protein sequence ID" value="KAK6969535.1"/>
    <property type="molecule type" value="Genomic_DNA"/>
</dbReference>
<dbReference type="Proteomes" id="UP001362999">
    <property type="component" value="Unassembled WGS sequence"/>
</dbReference>
<evidence type="ECO:0000313" key="2">
    <source>
        <dbReference type="Proteomes" id="UP001362999"/>
    </source>
</evidence>
<accession>A0AAV9Z449</accession>
<dbReference type="AlphaFoldDB" id="A0AAV9Z449"/>